<gene>
    <name evidence="1" type="ORF">OCBIM_22001165mg</name>
</gene>
<accession>A0A0L8HZS6</accession>
<evidence type="ECO:0000313" key="1">
    <source>
        <dbReference type="EMBL" id="KOF94666.1"/>
    </source>
</evidence>
<protein>
    <submittedName>
        <fullName evidence="1">Uncharacterized protein</fullName>
    </submittedName>
</protein>
<reference evidence="1" key="1">
    <citation type="submission" date="2015-07" db="EMBL/GenBank/DDBJ databases">
        <title>MeaNS - Measles Nucleotide Surveillance Program.</title>
        <authorList>
            <person name="Tran T."/>
            <person name="Druce J."/>
        </authorList>
    </citation>
    <scope>NUCLEOTIDE SEQUENCE</scope>
    <source>
        <strain evidence="1">UCB-OBI-ISO-001</strain>
        <tissue evidence="1">Gonad</tissue>
    </source>
</reference>
<dbReference type="AlphaFoldDB" id="A0A0L8HZS6"/>
<sequence length="61" mass="6644">MNSDPIHFCVMETELVKEGHSSSDSMTDLLSVPKAFRNLLSMILSVLLTYSKELNGSLGVG</sequence>
<proteinExistence type="predicted"/>
<name>A0A0L8HZS6_OCTBM</name>
<dbReference type="EMBL" id="KQ416913">
    <property type="protein sequence ID" value="KOF94666.1"/>
    <property type="molecule type" value="Genomic_DNA"/>
</dbReference>
<organism evidence="1">
    <name type="scientific">Octopus bimaculoides</name>
    <name type="common">California two-spotted octopus</name>
    <dbReference type="NCBI Taxonomy" id="37653"/>
    <lineage>
        <taxon>Eukaryota</taxon>
        <taxon>Metazoa</taxon>
        <taxon>Spiralia</taxon>
        <taxon>Lophotrochozoa</taxon>
        <taxon>Mollusca</taxon>
        <taxon>Cephalopoda</taxon>
        <taxon>Coleoidea</taxon>
        <taxon>Octopodiformes</taxon>
        <taxon>Octopoda</taxon>
        <taxon>Incirrata</taxon>
        <taxon>Octopodidae</taxon>
        <taxon>Octopus</taxon>
    </lineage>
</organism>